<sequence>SAFLYGPHVFLVCTIPTRFKKKGIVASSTGFIDGMGYIGTTIIMLVVPYLVIETQGAWSNVFILWSLISFAAAALVAITYFGHFKNENDVTS</sequence>
<keyword evidence="1" id="KW-1133">Transmembrane helix</keyword>
<gene>
    <name evidence="2" type="ORF">S01H4_56616</name>
</gene>
<keyword evidence="1" id="KW-0812">Transmembrane</keyword>
<reference evidence="2" key="1">
    <citation type="journal article" date="2014" name="Front. Microbiol.">
        <title>High frequency of phylogenetically diverse reductive dehalogenase-homologous genes in deep subseafloor sedimentary metagenomes.</title>
        <authorList>
            <person name="Kawai M."/>
            <person name="Futagami T."/>
            <person name="Toyoda A."/>
            <person name="Takaki Y."/>
            <person name="Nishi S."/>
            <person name="Hori S."/>
            <person name="Arai W."/>
            <person name="Tsubouchi T."/>
            <person name="Morono Y."/>
            <person name="Uchiyama I."/>
            <person name="Ito T."/>
            <person name="Fujiyama A."/>
            <person name="Inagaki F."/>
            <person name="Takami H."/>
        </authorList>
    </citation>
    <scope>NUCLEOTIDE SEQUENCE</scope>
    <source>
        <strain evidence="2">Expedition CK06-06</strain>
    </source>
</reference>
<comment type="caution">
    <text evidence="2">The sequence shown here is derived from an EMBL/GenBank/DDBJ whole genome shotgun (WGS) entry which is preliminary data.</text>
</comment>
<dbReference type="Gene3D" id="1.20.1250.20">
    <property type="entry name" value="MFS general substrate transporter like domains"/>
    <property type="match status" value="1"/>
</dbReference>
<organism evidence="2">
    <name type="scientific">marine sediment metagenome</name>
    <dbReference type="NCBI Taxonomy" id="412755"/>
    <lineage>
        <taxon>unclassified sequences</taxon>
        <taxon>metagenomes</taxon>
        <taxon>ecological metagenomes</taxon>
    </lineage>
</organism>
<evidence type="ECO:0008006" key="3">
    <source>
        <dbReference type="Google" id="ProtNLM"/>
    </source>
</evidence>
<evidence type="ECO:0000256" key="1">
    <source>
        <dbReference type="SAM" id="Phobius"/>
    </source>
</evidence>
<feature type="transmembrane region" description="Helical" evidence="1">
    <location>
        <begin position="30"/>
        <end position="50"/>
    </location>
</feature>
<feature type="non-terminal residue" evidence="2">
    <location>
        <position position="1"/>
    </location>
</feature>
<dbReference type="SUPFAM" id="SSF103473">
    <property type="entry name" value="MFS general substrate transporter"/>
    <property type="match status" value="1"/>
</dbReference>
<dbReference type="EMBL" id="BART01032824">
    <property type="protein sequence ID" value="GAH15096.1"/>
    <property type="molecule type" value="Genomic_DNA"/>
</dbReference>
<protein>
    <recommendedName>
        <fullName evidence="3">Major facilitator superfamily (MFS) profile domain-containing protein</fullName>
    </recommendedName>
</protein>
<feature type="transmembrane region" description="Helical" evidence="1">
    <location>
        <begin position="62"/>
        <end position="82"/>
    </location>
</feature>
<keyword evidence="1" id="KW-0472">Membrane</keyword>
<accession>X1D2U9</accession>
<proteinExistence type="predicted"/>
<name>X1D2U9_9ZZZZ</name>
<evidence type="ECO:0000313" key="2">
    <source>
        <dbReference type="EMBL" id="GAH15096.1"/>
    </source>
</evidence>
<dbReference type="InterPro" id="IPR036259">
    <property type="entry name" value="MFS_trans_sf"/>
</dbReference>
<dbReference type="AlphaFoldDB" id="X1D2U9"/>